<keyword evidence="5" id="KW-0539">Nucleus</keyword>
<dbReference type="SUPFAM" id="SSF46689">
    <property type="entry name" value="Homeodomain-like"/>
    <property type="match status" value="1"/>
</dbReference>
<dbReference type="EnsemblPlants" id="AUR62039123-RA">
    <property type="protein sequence ID" value="AUR62039123-RA:cds"/>
    <property type="gene ID" value="AUR62039123"/>
</dbReference>
<dbReference type="GO" id="GO:0009739">
    <property type="term" value="P:response to gibberellin"/>
    <property type="evidence" value="ECO:0007669"/>
    <property type="project" value="TreeGrafter"/>
</dbReference>
<dbReference type="PANTHER" id="PTHR44191">
    <property type="entry name" value="TRANSCRIPTION FACTOR KUA1"/>
    <property type="match status" value="1"/>
</dbReference>
<dbReference type="InterPro" id="IPR009057">
    <property type="entry name" value="Homeodomain-like_sf"/>
</dbReference>
<reference evidence="9" key="2">
    <citation type="submission" date="2021-03" db="UniProtKB">
        <authorList>
            <consortium name="EnsemblPlants"/>
        </authorList>
    </citation>
    <scope>IDENTIFICATION</scope>
</reference>
<keyword evidence="4" id="KW-0804">Transcription</keyword>
<dbReference type="GO" id="GO:0009751">
    <property type="term" value="P:response to salicylic acid"/>
    <property type="evidence" value="ECO:0007669"/>
    <property type="project" value="TreeGrafter"/>
</dbReference>
<reference evidence="9" key="1">
    <citation type="journal article" date="2017" name="Nature">
        <title>The genome of Chenopodium quinoa.</title>
        <authorList>
            <person name="Jarvis D.E."/>
            <person name="Ho Y.S."/>
            <person name="Lightfoot D.J."/>
            <person name="Schmoeckel S.M."/>
            <person name="Li B."/>
            <person name="Borm T.J.A."/>
            <person name="Ohyanagi H."/>
            <person name="Mineta K."/>
            <person name="Michell C.T."/>
            <person name="Saber N."/>
            <person name="Kharbatia N.M."/>
            <person name="Rupper R.R."/>
            <person name="Sharp A.R."/>
            <person name="Dally N."/>
            <person name="Boughton B.A."/>
            <person name="Woo Y.H."/>
            <person name="Gao G."/>
            <person name="Schijlen E.G.W.M."/>
            <person name="Guo X."/>
            <person name="Momin A.A."/>
            <person name="Negrao S."/>
            <person name="Al-Babili S."/>
            <person name="Gehring C."/>
            <person name="Roessner U."/>
            <person name="Jung C."/>
            <person name="Murphy K."/>
            <person name="Arold S.T."/>
            <person name="Gojobori T."/>
            <person name="van der Linden C.G."/>
            <person name="van Loo E.N."/>
            <person name="Jellen E.N."/>
            <person name="Maughan P.J."/>
            <person name="Tester M."/>
        </authorList>
    </citation>
    <scope>NUCLEOTIDE SEQUENCE [LARGE SCALE GENOMIC DNA]</scope>
    <source>
        <strain evidence="9">cv. PI 614886</strain>
    </source>
</reference>
<evidence type="ECO:0000256" key="4">
    <source>
        <dbReference type="ARBA" id="ARBA00023163"/>
    </source>
</evidence>
<comment type="subcellular location">
    <subcellularLocation>
        <location evidence="1">Nucleus</location>
    </subcellularLocation>
</comment>
<dbReference type="PROSITE" id="PS50090">
    <property type="entry name" value="MYB_LIKE"/>
    <property type="match status" value="1"/>
</dbReference>
<evidence type="ECO:0000259" key="7">
    <source>
        <dbReference type="PROSITE" id="PS50090"/>
    </source>
</evidence>
<evidence type="ECO:0000313" key="9">
    <source>
        <dbReference type="EnsemblPlants" id="AUR62039123-RA:cds"/>
    </source>
</evidence>
<dbReference type="AlphaFoldDB" id="A0A803N1X0"/>
<evidence type="ECO:0000256" key="6">
    <source>
        <dbReference type="SAM" id="MobiDB-lite"/>
    </source>
</evidence>
<dbReference type="GO" id="GO:0005634">
    <property type="term" value="C:nucleus"/>
    <property type="evidence" value="ECO:0007669"/>
    <property type="project" value="UniProtKB-SubCell"/>
</dbReference>
<dbReference type="SMART" id="SM00717">
    <property type="entry name" value="SANT"/>
    <property type="match status" value="1"/>
</dbReference>
<dbReference type="InterPro" id="IPR052245">
    <property type="entry name" value="Plant_Stress_Dev_TF"/>
</dbReference>
<dbReference type="GO" id="GO:0006355">
    <property type="term" value="P:regulation of DNA-templated transcription"/>
    <property type="evidence" value="ECO:0007669"/>
    <property type="project" value="UniProtKB-ARBA"/>
</dbReference>
<dbReference type="InterPro" id="IPR006447">
    <property type="entry name" value="Myb_dom_plants"/>
</dbReference>
<dbReference type="Gene3D" id="1.10.10.60">
    <property type="entry name" value="Homeodomain-like"/>
    <property type="match status" value="2"/>
</dbReference>
<dbReference type="Gramene" id="AUR62039123-RA">
    <property type="protein sequence ID" value="AUR62039123-RA:cds"/>
    <property type="gene ID" value="AUR62039123"/>
</dbReference>
<dbReference type="PROSITE" id="PS51294">
    <property type="entry name" value="HTH_MYB"/>
    <property type="match status" value="1"/>
</dbReference>
<dbReference type="Pfam" id="PF00249">
    <property type="entry name" value="Myb_DNA-binding"/>
    <property type="match status" value="1"/>
</dbReference>
<dbReference type="PANTHER" id="PTHR44191:SF21">
    <property type="entry name" value="TRANSCRIPTION FACTOR SRM1"/>
    <property type="match status" value="1"/>
</dbReference>
<keyword evidence="3" id="KW-0238">DNA-binding</keyword>
<feature type="region of interest" description="Disordered" evidence="6">
    <location>
        <begin position="116"/>
        <end position="135"/>
    </location>
</feature>
<feature type="domain" description="HTH myb-type" evidence="8">
    <location>
        <begin position="71"/>
        <end position="127"/>
    </location>
</feature>
<evidence type="ECO:0000313" key="10">
    <source>
        <dbReference type="Proteomes" id="UP000596660"/>
    </source>
</evidence>
<evidence type="ECO:0000256" key="3">
    <source>
        <dbReference type="ARBA" id="ARBA00023125"/>
    </source>
</evidence>
<accession>A0A803N1X0</accession>
<dbReference type="GO" id="GO:0003677">
    <property type="term" value="F:DNA binding"/>
    <property type="evidence" value="ECO:0007669"/>
    <property type="project" value="UniProtKB-KW"/>
</dbReference>
<dbReference type="NCBIfam" id="TIGR01557">
    <property type="entry name" value="myb_SHAQKYF"/>
    <property type="match status" value="1"/>
</dbReference>
<feature type="domain" description="Myb-like" evidence="7">
    <location>
        <begin position="71"/>
        <end position="123"/>
    </location>
</feature>
<evidence type="ECO:0000256" key="5">
    <source>
        <dbReference type="ARBA" id="ARBA00023242"/>
    </source>
</evidence>
<keyword evidence="2" id="KW-0805">Transcription regulation</keyword>
<dbReference type="Proteomes" id="UP000596660">
    <property type="component" value="Unplaced"/>
</dbReference>
<name>A0A803N1X0_CHEQI</name>
<dbReference type="InterPro" id="IPR001005">
    <property type="entry name" value="SANT/Myb"/>
</dbReference>
<keyword evidence="10" id="KW-1185">Reference proteome</keyword>
<evidence type="ECO:0000259" key="8">
    <source>
        <dbReference type="PROSITE" id="PS51294"/>
    </source>
</evidence>
<evidence type="ECO:0000256" key="1">
    <source>
        <dbReference type="ARBA" id="ARBA00004123"/>
    </source>
</evidence>
<dbReference type="CDD" id="cd00167">
    <property type="entry name" value="SANT"/>
    <property type="match status" value="1"/>
</dbReference>
<proteinExistence type="predicted"/>
<sequence>MDFHNSSDEFGWWDVISNVYLRGKRTPEEVKNHYYKLVHDVNAIENGEVCVPKYKDDNYENYDNGQDSFIHNNAKYTQWSKDEHRLFLIGEVIYGGGDWRSIARMIVKTRSSTQVASHAQKFHDREKKPKNTKRASIHDITTVDHETALDLHQRKLLSFENFQTYLGKLASKTDQQGVRSFVLSRRNSVGLFHAPSPLSVSPHG</sequence>
<evidence type="ECO:0000256" key="2">
    <source>
        <dbReference type="ARBA" id="ARBA00023015"/>
    </source>
</evidence>
<protein>
    <submittedName>
        <fullName evidence="9">Uncharacterized protein</fullName>
    </submittedName>
</protein>
<dbReference type="InterPro" id="IPR017930">
    <property type="entry name" value="Myb_dom"/>
</dbReference>
<organism evidence="9 10">
    <name type="scientific">Chenopodium quinoa</name>
    <name type="common">Quinoa</name>
    <dbReference type="NCBI Taxonomy" id="63459"/>
    <lineage>
        <taxon>Eukaryota</taxon>
        <taxon>Viridiplantae</taxon>
        <taxon>Streptophyta</taxon>
        <taxon>Embryophyta</taxon>
        <taxon>Tracheophyta</taxon>
        <taxon>Spermatophyta</taxon>
        <taxon>Magnoliopsida</taxon>
        <taxon>eudicotyledons</taxon>
        <taxon>Gunneridae</taxon>
        <taxon>Pentapetalae</taxon>
        <taxon>Caryophyllales</taxon>
        <taxon>Chenopodiaceae</taxon>
        <taxon>Chenopodioideae</taxon>
        <taxon>Atripliceae</taxon>
        <taxon>Chenopodium</taxon>
    </lineage>
</organism>